<name>A0AAV4CE00_9GAST</name>
<gene>
    <name evidence="3" type="ORF">PoB_005606200</name>
</gene>
<feature type="region of interest" description="Disordered" evidence="1">
    <location>
        <begin position="191"/>
        <end position="291"/>
    </location>
</feature>
<dbReference type="AlphaFoldDB" id="A0AAV4CE00"/>
<comment type="caution">
    <text evidence="3">The sequence shown here is derived from an EMBL/GenBank/DDBJ whole genome shotgun (WGS) entry which is preliminary data.</text>
</comment>
<dbReference type="Gene3D" id="1.10.340.70">
    <property type="match status" value="1"/>
</dbReference>
<dbReference type="Proteomes" id="UP000735302">
    <property type="component" value="Unassembled WGS sequence"/>
</dbReference>
<organism evidence="3 4">
    <name type="scientific">Plakobranchus ocellatus</name>
    <dbReference type="NCBI Taxonomy" id="259542"/>
    <lineage>
        <taxon>Eukaryota</taxon>
        <taxon>Metazoa</taxon>
        <taxon>Spiralia</taxon>
        <taxon>Lophotrochozoa</taxon>
        <taxon>Mollusca</taxon>
        <taxon>Gastropoda</taxon>
        <taxon>Heterobranchia</taxon>
        <taxon>Euthyneura</taxon>
        <taxon>Panpulmonata</taxon>
        <taxon>Sacoglossa</taxon>
        <taxon>Placobranchoidea</taxon>
        <taxon>Plakobranchidae</taxon>
        <taxon>Plakobranchus</taxon>
    </lineage>
</organism>
<reference evidence="3 4" key="1">
    <citation type="journal article" date="2021" name="Elife">
        <title>Chloroplast acquisition without the gene transfer in kleptoplastic sea slugs, Plakobranchus ocellatus.</title>
        <authorList>
            <person name="Maeda T."/>
            <person name="Takahashi S."/>
            <person name="Yoshida T."/>
            <person name="Shimamura S."/>
            <person name="Takaki Y."/>
            <person name="Nagai Y."/>
            <person name="Toyoda A."/>
            <person name="Suzuki Y."/>
            <person name="Arimoto A."/>
            <person name="Ishii H."/>
            <person name="Satoh N."/>
            <person name="Nishiyama T."/>
            <person name="Hasebe M."/>
            <person name="Maruyama T."/>
            <person name="Minagawa J."/>
            <person name="Obokata J."/>
            <person name="Shigenobu S."/>
        </authorList>
    </citation>
    <scope>NUCLEOTIDE SEQUENCE [LARGE SCALE GENOMIC DNA]</scope>
</reference>
<feature type="compositionally biased region" description="Polar residues" evidence="1">
    <location>
        <begin position="240"/>
        <end position="250"/>
    </location>
</feature>
<feature type="domain" description="Integrase zinc-binding" evidence="2">
    <location>
        <begin position="63"/>
        <end position="104"/>
    </location>
</feature>
<keyword evidence="4" id="KW-1185">Reference proteome</keyword>
<dbReference type="PANTHER" id="PTHR37984:SF5">
    <property type="entry name" value="PROTEIN NYNRIN-LIKE"/>
    <property type="match status" value="1"/>
</dbReference>
<evidence type="ECO:0000313" key="4">
    <source>
        <dbReference type="Proteomes" id="UP000735302"/>
    </source>
</evidence>
<evidence type="ECO:0000313" key="3">
    <source>
        <dbReference type="EMBL" id="GFO29557.1"/>
    </source>
</evidence>
<dbReference type="Pfam" id="PF17921">
    <property type="entry name" value="Integrase_H2C2"/>
    <property type="match status" value="1"/>
</dbReference>
<accession>A0AAV4CE00</accession>
<proteinExistence type="predicted"/>
<evidence type="ECO:0000259" key="2">
    <source>
        <dbReference type="Pfam" id="PF17921"/>
    </source>
</evidence>
<dbReference type="EMBL" id="BLXT01006168">
    <property type="protein sequence ID" value="GFO29557.1"/>
    <property type="molecule type" value="Genomic_DNA"/>
</dbReference>
<protein>
    <recommendedName>
        <fullName evidence="2">Integrase zinc-binding domain-containing protein</fullName>
    </recommendedName>
</protein>
<dbReference type="InterPro" id="IPR041588">
    <property type="entry name" value="Integrase_H2C2"/>
</dbReference>
<sequence length="302" mass="34078">METTQISSHQQKVAEDYIQQISLDSVPKSLTLSDIKTETMKDPTFQFAISCMQQDKWNNQLVIPKSLQDKCIDLTHEGYLGIVKTKQLLREKIWFPGIDAKVEAKTDRIKTTFLHFHPLHPFKRLYNKTKLTDYAKKQKLKENADKRNSQPSTINIGDTVLVKQVTTNEQTPPFDPQPLIVTNKKESMVTASRGSMDKTRNSSFFKKVSPQIPLAPDPTEEDDIELQPFDIGTPDDRSTESNSSGPSTELQVELPCSPSIQAERPAPPVEPHRRTSVPHTHAPYTTKSGPSNILNRSLILFG</sequence>
<dbReference type="InterPro" id="IPR050951">
    <property type="entry name" value="Retrovirus_Pol_polyprotein"/>
</dbReference>
<dbReference type="PANTHER" id="PTHR37984">
    <property type="entry name" value="PROTEIN CBG26694"/>
    <property type="match status" value="1"/>
</dbReference>
<evidence type="ECO:0000256" key="1">
    <source>
        <dbReference type="SAM" id="MobiDB-lite"/>
    </source>
</evidence>